<proteinExistence type="predicted"/>
<dbReference type="AlphaFoldDB" id="A0A399G356"/>
<protein>
    <submittedName>
        <fullName evidence="1">Uncharacterized protein</fullName>
    </submittedName>
</protein>
<reference evidence="1" key="1">
    <citation type="submission" date="2020-10" db="EMBL/GenBank/DDBJ databases">
        <title>De novo genome project of the cellulose decomposer Thermobifida halotolerans type strain.</title>
        <authorList>
            <person name="Nagy I."/>
            <person name="Horvath B."/>
            <person name="Kukolya J."/>
            <person name="Nagy I."/>
            <person name="Orsini M."/>
        </authorList>
    </citation>
    <scope>NUCLEOTIDE SEQUENCE</scope>
    <source>
        <strain evidence="1">DSM 44931</strain>
    </source>
</reference>
<organism evidence="1 2">
    <name type="scientific">Thermobifida halotolerans</name>
    <dbReference type="NCBI Taxonomy" id="483545"/>
    <lineage>
        <taxon>Bacteria</taxon>
        <taxon>Bacillati</taxon>
        <taxon>Actinomycetota</taxon>
        <taxon>Actinomycetes</taxon>
        <taxon>Streptosporangiales</taxon>
        <taxon>Nocardiopsidaceae</taxon>
        <taxon>Thermobifida</taxon>
    </lineage>
</organism>
<accession>A0A399G356</accession>
<dbReference type="Pfam" id="PF19674">
    <property type="entry name" value="DUF6177"/>
    <property type="match status" value="1"/>
</dbReference>
<dbReference type="Proteomes" id="UP000265719">
    <property type="component" value="Chromosome"/>
</dbReference>
<dbReference type="OrthoDB" id="5103427at2"/>
<dbReference type="RefSeq" id="WP_068692676.1">
    <property type="nucleotide sequence ID" value="NZ_CP063196.1"/>
</dbReference>
<name>A0A399G356_9ACTN</name>
<dbReference type="InterPro" id="IPR046175">
    <property type="entry name" value="DUF6177"/>
</dbReference>
<keyword evidence="2" id="KW-1185">Reference proteome</keyword>
<evidence type="ECO:0000313" key="1">
    <source>
        <dbReference type="EMBL" id="UOE19123.1"/>
    </source>
</evidence>
<sequence length="466" mass="50357">MTYDVVALVAQAPDLRSLVRGMAEAGRELRVRGAGEGAVIQLCDDRGRPLVGLEAAQRVDVPDEVERLLGAETARRIPDPCWWVEARAVDADERSTAIAHRFADEMSERLGGTVWSSRPRLRDHIGQDAERHPAVAVATEKTWVVVQDRPVVPLSSWLTDALSACGKAGRGLQVLTPADSRITFPLRGLLNNPKARWVVENASGGHYDGFSGIPLSWNGEAGFVPAPAEGSAVGPVAEFAGDDRAPGCQLLIDLRVRHPASELLTLGGAVEALARTLGGAGPVAWGFSEPALSEWNRSALTEECRRRSPRPTWSVFAGPGGEARRFVGTQRVTRVMEGVKEIITFAVGYAEDEEPALDRVAELAQHFADQRILQTMTVHRLAGRADLTYAPRWSGLPVPVGMAIGAEGVTHVGRERALAAPTPGKVLGPVNSPTVWYRFGDGTDPEAWSRLDELMRYLHPRGRGAE</sequence>
<evidence type="ECO:0000313" key="2">
    <source>
        <dbReference type="Proteomes" id="UP000265719"/>
    </source>
</evidence>
<gene>
    <name evidence="1" type="ORF">NI17_020570</name>
</gene>
<dbReference type="KEGG" id="thao:NI17_020570"/>
<dbReference type="EMBL" id="CP063196">
    <property type="protein sequence ID" value="UOE19123.1"/>
    <property type="molecule type" value="Genomic_DNA"/>
</dbReference>